<accession>A0A9W6GGM4</accession>
<dbReference type="CDD" id="cd02440">
    <property type="entry name" value="AdoMet_MTases"/>
    <property type="match status" value="1"/>
</dbReference>
<dbReference type="HAMAP" id="MF_00786">
    <property type="entry name" value="CbiT"/>
    <property type="match status" value="1"/>
</dbReference>
<dbReference type="Proteomes" id="UP001144471">
    <property type="component" value="Unassembled WGS sequence"/>
</dbReference>
<dbReference type="Gene3D" id="3.40.50.150">
    <property type="entry name" value="Vaccinia Virus protein VP39"/>
    <property type="match status" value="1"/>
</dbReference>
<dbReference type="PANTHER" id="PTHR43182:SF1">
    <property type="entry name" value="COBALT-PRECORRIN-7 C(5)-METHYLTRANSFERASE"/>
    <property type="match status" value="1"/>
</dbReference>
<dbReference type="InterPro" id="IPR050714">
    <property type="entry name" value="Cobalamin_biosynth_MTase"/>
</dbReference>
<organism evidence="7 8">
    <name type="scientific">Propionigenium maris DSM 9537</name>
    <dbReference type="NCBI Taxonomy" id="1123000"/>
    <lineage>
        <taxon>Bacteria</taxon>
        <taxon>Fusobacteriati</taxon>
        <taxon>Fusobacteriota</taxon>
        <taxon>Fusobacteriia</taxon>
        <taxon>Fusobacteriales</taxon>
        <taxon>Fusobacteriaceae</taxon>
        <taxon>Propionigenium</taxon>
    </lineage>
</organism>
<keyword evidence="2" id="KW-0169">Cobalamin biosynthesis</keyword>
<keyword evidence="8" id="KW-1185">Reference proteome</keyword>
<dbReference type="EMBL" id="BSDY01000002">
    <property type="protein sequence ID" value="GLI54893.1"/>
    <property type="molecule type" value="Genomic_DNA"/>
</dbReference>
<comment type="caution">
    <text evidence="7">The sequence shown here is derived from an EMBL/GenBank/DDBJ whole genome shotgun (WGS) entry which is preliminary data.</text>
</comment>
<dbReference type="NCBIfam" id="TIGR02469">
    <property type="entry name" value="CbiT"/>
    <property type="match status" value="1"/>
</dbReference>
<evidence type="ECO:0000256" key="4">
    <source>
        <dbReference type="ARBA" id="ARBA00022679"/>
    </source>
</evidence>
<keyword evidence="5" id="KW-0949">S-adenosyl-L-methionine</keyword>
<dbReference type="InterPro" id="IPR029063">
    <property type="entry name" value="SAM-dependent_MTases_sf"/>
</dbReference>
<evidence type="ECO:0000256" key="5">
    <source>
        <dbReference type="ARBA" id="ARBA00022691"/>
    </source>
</evidence>
<sequence>MGHIRDREFIRDKVPMTKEEVRAISIAKLELERDTVLLDVGAGSGSIGIEAATYMKSGHVYGIEVNPVATDLIRRNLEKFQIENYTLIEGRAPKSLPRLKLDRMFIGGSKGNLEGILDYFLENSSEDAKVVINAIVLETLTGATELLKEKGFCEIETVLVNIARNKKIGDMNMMMGENPIYVISARRGEING</sequence>
<evidence type="ECO:0000313" key="8">
    <source>
        <dbReference type="Proteomes" id="UP001144471"/>
    </source>
</evidence>
<proteinExistence type="inferred from homology"/>
<keyword evidence="3" id="KW-0489">Methyltransferase</keyword>
<reference evidence="7" key="1">
    <citation type="submission" date="2022-12" db="EMBL/GenBank/DDBJ databases">
        <title>Reference genome sequencing for broad-spectrum identification of bacterial and archaeal isolates by mass spectrometry.</title>
        <authorList>
            <person name="Sekiguchi Y."/>
            <person name="Tourlousse D.M."/>
        </authorList>
    </citation>
    <scope>NUCLEOTIDE SEQUENCE</scope>
    <source>
        <strain evidence="7">10succ1</strain>
    </source>
</reference>
<gene>
    <name evidence="7" type="ORF">PM10SUCC1_04080</name>
</gene>
<dbReference type="GO" id="GO:0032259">
    <property type="term" value="P:methylation"/>
    <property type="evidence" value="ECO:0007669"/>
    <property type="project" value="UniProtKB-KW"/>
</dbReference>
<dbReference type="InterPro" id="IPR023475">
    <property type="entry name" value="CbiT"/>
</dbReference>
<evidence type="ECO:0000256" key="2">
    <source>
        <dbReference type="ARBA" id="ARBA00022573"/>
    </source>
</evidence>
<comment type="pathway">
    <text evidence="1">Cofactor biosynthesis; adenosylcobalamin biosynthesis.</text>
</comment>
<dbReference type="Pfam" id="PF13847">
    <property type="entry name" value="Methyltransf_31"/>
    <property type="match status" value="1"/>
</dbReference>
<protein>
    <submittedName>
        <fullName evidence="7">Precorrin-6Y C5,15-methyltransferase (Decarboxylating) subunit CbiT</fullName>
    </submittedName>
</protein>
<dbReference type="RefSeq" id="WP_281833030.1">
    <property type="nucleotide sequence ID" value="NZ_BSDY01000002.1"/>
</dbReference>
<dbReference type="SUPFAM" id="SSF53335">
    <property type="entry name" value="S-adenosyl-L-methionine-dependent methyltransferases"/>
    <property type="match status" value="1"/>
</dbReference>
<dbReference type="GO" id="GO:0009236">
    <property type="term" value="P:cobalamin biosynthetic process"/>
    <property type="evidence" value="ECO:0007669"/>
    <property type="project" value="UniProtKB-KW"/>
</dbReference>
<dbReference type="GO" id="GO:0008276">
    <property type="term" value="F:protein methyltransferase activity"/>
    <property type="evidence" value="ECO:0007669"/>
    <property type="project" value="InterPro"/>
</dbReference>
<evidence type="ECO:0000256" key="1">
    <source>
        <dbReference type="ARBA" id="ARBA00004953"/>
    </source>
</evidence>
<keyword evidence="4" id="KW-0808">Transferase</keyword>
<dbReference type="AlphaFoldDB" id="A0A9W6GGM4"/>
<evidence type="ECO:0000313" key="7">
    <source>
        <dbReference type="EMBL" id="GLI54893.1"/>
    </source>
</evidence>
<dbReference type="InterPro" id="IPR014008">
    <property type="entry name" value="Cbl_synth_MTase_CbiT"/>
</dbReference>
<evidence type="ECO:0000259" key="6">
    <source>
        <dbReference type="Pfam" id="PF13847"/>
    </source>
</evidence>
<feature type="domain" description="Methyltransferase" evidence="6">
    <location>
        <begin position="32"/>
        <end position="157"/>
    </location>
</feature>
<dbReference type="PANTHER" id="PTHR43182">
    <property type="entry name" value="COBALT-PRECORRIN-6B C(15)-METHYLTRANSFERASE (DECARBOXYLATING)"/>
    <property type="match status" value="1"/>
</dbReference>
<name>A0A9W6GGM4_9FUSO</name>
<dbReference type="InterPro" id="IPR025714">
    <property type="entry name" value="Methyltranfer_dom"/>
</dbReference>
<evidence type="ECO:0000256" key="3">
    <source>
        <dbReference type="ARBA" id="ARBA00022603"/>
    </source>
</evidence>